<proteinExistence type="predicted"/>
<feature type="domain" description="CRAL/TRIO N-terminal" evidence="1">
    <location>
        <begin position="53"/>
        <end position="87"/>
    </location>
</feature>
<evidence type="ECO:0000313" key="3">
    <source>
        <dbReference type="Proteomes" id="UP001146351"/>
    </source>
</evidence>
<keyword evidence="3" id="KW-1185">Reference proteome</keyword>
<dbReference type="PANTHER" id="PTHR46590">
    <property type="entry name" value="PHOSPHATIDYLINOSITOL TRANSFER PROTEIN CSR1-RELATED"/>
    <property type="match status" value="1"/>
</dbReference>
<gene>
    <name evidence="2" type="ORF">N7492_006613</name>
</gene>
<dbReference type="InterPro" id="IPR011074">
    <property type="entry name" value="CRAL/TRIO_N_dom"/>
</dbReference>
<name>A0A9W9LLA9_9EURO</name>
<accession>A0A9W9LLA9</accession>
<protein>
    <recommendedName>
        <fullName evidence="1">CRAL/TRIO N-terminal domain-containing protein</fullName>
    </recommendedName>
</protein>
<dbReference type="PANTHER" id="PTHR46590:SF2">
    <property type="entry name" value="CRAL_TRIO DOMAIN PROTEIN (AFU_ORTHOLOGUE AFUA_4G13930)-RELATED"/>
    <property type="match status" value="1"/>
</dbReference>
<dbReference type="AlphaFoldDB" id="A0A9W9LLA9"/>
<reference evidence="2" key="2">
    <citation type="journal article" date="2023" name="IMA Fungus">
        <title>Comparative genomic study of the Penicillium genus elucidates a diverse pangenome and 15 lateral gene transfer events.</title>
        <authorList>
            <person name="Petersen C."/>
            <person name="Sorensen T."/>
            <person name="Nielsen M.R."/>
            <person name="Sondergaard T.E."/>
            <person name="Sorensen J.L."/>
            <person name="Fitzpatrick D.A."/>
            <person name="Frisvad J.C."/>
            <person name="Nielsen K.L."/>
        </authorList>
    </citation>
    <scope>NUCLEOTIDE SEQUENCE</scope>
    <source>
        <strain evidence="2">IBT 21917</strain>
    </source>
</reference>
<dbReference type="Gene3D" id="1.10.8.20">
    <property type="entry name" value="N-terminal domain of phosphatidylinositol transfer protein sec14p"/>
    <property type="match status" value="1"/>
</dbReference>
<sequence length="119" mass="13173">MFSFSRAVPSPAEDELAMIPANLLSGLKAHGASTAELKSAASLVSKIPGDQLRAGLLTILNQDHLDALVLRFLRVEKWNLPKAWIKLASALHWRGNEYHVDEEFLRLHYCTCLFAGDSS</sequence>
<dbReference type="Pfam" id="PF03765">
    <property type="entry name" value="CRAL_TRIO_N"/>
    <property type="match status" value="1"/>
</dbReference>
<dbReference type="InterPro" id="IPR036273">
    <property type="entry name" value="CRAL/TRIO_N_dom_sf"/>
</dbReference>
<organism evidence="2 3">
    <name type="scientific">Penicillium capsulatum</name>
    <dbReference type="NCBI Taxonomy" id="69766"/>
    <lineage>
        <taxon>Eukaryota</taxon>
        <taxon>Fungi</taxon>
        <taxon>Dikarya</taxon>
        <taxon>Ascomycota</taxon>
        <taxon>Pezizomycotina</taxon>
        <taxon>Eurotiomycetes</taxon>
        <taxon>Eurotiomycetidae</taxon>
        <taxon>Eurotiales</taxon>
        <taxon>Aspergillaceae</taxon>
        <taxon>Penicillium</taxon>
    </lineage>
</organism>
<reference evidence="2" key="1">
    <citation type="submission" date="2022-11" db="EMBL/GenBank/DDBJ databases">
        <authorList>
            <person name="Petersen C."/>
        </authorList>
    </citation>
    <scope>NUCLEOTIDE SEQUENCE</scope>
    <source>
        <strain evidence="2">IBT 21917</strain>
    </source>
</reference>
<dbReference type="SUPFAM" id="SSF46938">
    <property type="entry name" value="CRAL/TRIO N-terminal domain"/>
    <property type="match status" value="1"/>
</dbReference>
<dbReference type="EMBL" id="JAPQKO010000005">
    <property type="protein sequence ID" value="KAJ5161221.1"/>
    <property type="molecule type" value="Genomic_DNA"/>
</dbReference>
<dbReference type="InterPro" id="IPR052432">
    <property type="entry name" value="PITP/CRAL-TRIO"/>
</dbReference>
<evidence type="ECO:0000313" key="2">
    <source>
        <dbReference type="EMBL" id="KAJ5161221.1"/>
    </source>
</evidence>
<dbReference type="Proteomes" id="UP001146351">
    <property type="component" value="Unassembled WGS sequence"/>
</dbReference>
<evidence type="ECO:0000259" key="1">
    <source>
        <dbReference type="Pfam" id="PF03765"/>
    </source>
</evidence>
<comment type="caution">
    <text evidence="2">The sequence shown here is derived from an EMBL/GenBank/DDBJ whole genome shotgun (WGS) entry which is preliminary data.</text>
</comment>